<protein>
    <recommendedName>
        <fullName evidence="3">DUF4138 domain-containing protein</fullName>
    </recommendedName>
</protein>
<name>A0A1G7RM58_9SPHI</name>
<dbReference type="EMBL" id="FNCG01000002">
    <property type="protein sequence ID" value="SDG11170.1"/>
    <property type="molecule type" value="Genomic_DNA"/>
</dbReference>
<evidence type="ECO:0008006" key="3">
    <source>
        <dbReference type="Google" id="ProtNLM"/>
    </source>
</evidence>
<dbReference type="STRING" id="551996.SAMN05192573_102270"/>
<dbReference type="RefSeq" id="WP_091163176.1">
    <property type="nucleotide sequence ID" value="NZ_FNCG01000002.1"/>
</dbReference>
<dbReference type="AlphaFoldDB" id="A0A1G7RM58"/>
<proteinExistence type="predicted"/>
<sequence length="274" mass="31288">MKKSFIIFILGAWGTVSYAQDTAYVSRDKTTALFFKSAVKIISKPTSDFDVSQKEDALITIKALDADFKPTRINVQEISTAKIYHIPVEYSYGRAGRRIEVDGAAPMTVRVIKTADYNYSAVVTQLAEGKRKDVVDREKTGGVKAWVDKLSLAGNRIFFRLDIRNKSNLPYEIDFVRFYIRDLKTVARMATHEQEIVPLITTLHKKTSIAHKQEIAKVFGFHRFSLSEDQALNVELYERNGNRHLYLQIKQKDLDKSNPIEVPRLALETVAFNH</sequence>
<accession>A0A1G7RM58</accession>
<gene>
    <name evidence="1" type="ORF">SAMN05192573_102270</name>
</gene>
<keyword evidence="2" id="KW-1185">Reference proteome</keyword>
<dbReference type="Pfam" id="PF13595">
    <property type="entry name" value="DUF4138"/>
    <property type="match status" value="1"/>
</dbReference>
<dbReference type="InterPro" id="IPR022298">
    <property type="entry name" value="Conjug_transposon_TraN"/>
</dbReference>
<reference evidence="2" key="1">
    <citation type="submission" date="2016-10" db="EMBL/GenBank/DDBJ databases">
        <authorList>
            <person name="Varghese N."/>
            <person name="Submissions S."/>
        </authorList>
    </citation>
    <scope>NUCLEOTIDE SEQUENCE [LARGE SCALE GENOMIC DNA]</scope>
    <source>
        <strain evidence="2">Gh-67</strain>
    </source>
</reference>
<evidence type="ECO:0000313" key="2">
    <source>
        <dbReference type="Proteomes" id="UP000199705"/>
    </source>
</evidence>
<dbReference type="Proteomes" id="UP000199705">
    <property type="component" value="Unassembled WGS sequence"/>
</dbReference>
<evidence type="ECO:0000313" key="1">
    <source>
        <dbReference type="EMBL" id="SDG11170.1"/>
    </source>
</evidence>
<organism evidence="1 2">
    <name type="scientific">Mucilaginibacter gossypii</name>
    <dbReference type="NCBI Taxonomy" id="551996"/>
    <lineage>
        <taxon>Bacteria</taxon>
        <taxon>Pseudomonadati</taxon>
        <taxon>Bacteroidota</taxon>
        <taxon>Sphingobacteriia</taxon>
        <taxon>Sphingobacteriales</taxon>
        <taxon>Sphingobacteriaceae</taxon>
        <taxon>Mucilaginibacter</taxon>
    </lineage>
</organism>